<dbReference type="PANTHER" id="PTHR15663:SF4">
    <property type="entry name" value="COMM DOMAIN-CONTAINING PROTEIN 9"/>
    <property type="match status" value="1"/>
</dbReference>
<reference evidence="2" key="1">
    <citation type="journal article" date="2017" name="Front. Plant Sci.">
        <title>Climate Clever Clovers: New Paradigm to Reduce the Environmental Footprint of Ruminants by Breeding Low Methanogenic Forages Utilizing Haplotype Variation.</title>
        <authorList>
            <person name="Kaur P."/>
            <person name="Appels R."/>
            <person name="Bayer P.E."/>
            <person name="Keeble-Gagnere G."/>
            <person name="Wang J."/>
            <person name="Hirakawa H."/>
            <person name="Shirasawa K."/>
            <person name="Vercoe P."/>
            <person name="Stefanova K."/>
            <person name="Durmic Z."/>
            <person name="Nichols P."/>
            <person name="Revell C."/>
            <person name="Isobe S.N."/>
            <person name="Edwards D."/>
            <person name="Erskine W."/>
        </authorList>
    </citation>
    <scope>NUCLEOTIDE SEQUENCE [LARGE SCALE GENOMIC DNA]</scope>
    <source>
        <strain evidence="2">cv. Daliak</strain>
    </source>
</reference>
<evidence type="ECO:0008006" key="3">
    <source>
        <dbReference type="Google" id="ProtNLM"/>
    </source>
</evidence>
<dbReference type="OrthoDB" id="64318at2759"/>
<evidence type="ECO:0000313" key="2">
    <source>
        <dbReference type="Proteomes" id="UP000242715"/>
    </source>
</evidence>
<keyword evidence="2" id="KW-1185">Reference proteome</keyword>
<protein>
    <recommendedName>
        <fullName evidence="3">COMM domain-containing protein</fullName>
    </recommendedName>
</protein>
<evidence type="ECO:0000313" key="1">
    <source>
        <dbReference type="EMBL" id="GAU34527.1"/>
    </source>
</evidence>
<organism evidence="1 2">
    <name type="scientific">Trifolium subterraneum</name>
    <name type="common">Subterranean clover</name>
    <dbReference type="NCBI Taxonomy" id="3900"/>
    <lineage>
        <taxon>Eukaryota</taxon>
        <taxon>Viridiplantae</taxon>
        <taxon>Streptophyta</taxon>
        <taxon>Embryophyta</taxon>
        <taxon>Tracheophyta</taxon>
        <taxon>Spermatophyta</taxon>
        <taxon>Magnoliopsida</taxon>
        <taxon>eudicotyledons</taxon>
        <taxon>Gunneridae</taxon>
        <taxon>Pentapetalae</taxon>
        <taxon>rosids</taxon>
        <taxon>fabids</taxon>
        <taxon>Fabales</taxon>
        <taxon>Fabaceae</taxon>
        <taxon>Papilionoideae</taxon>
        <taxon>50 kb inversion clade</taxon>
        <taxon>NPAAA clade</taxon>
        <taxon>Hologalegina</taxon>
        <taxon>IRL clade</taxon>
        <taxon>Trifolieae</taxon>
        <taxon>Trifolium</taxon>
    </lineage>
</organism>
<proteinExistence type="predicted"/>
<dbReference type="EMBL" id="DF973558">
    <property type="protein sequence ID" value="GAU34527.1"/>
    <property type="molecule type" value="Genomic_DNA"/>
</dbReference>
<sequence>MLIRRCVYENTCKDDIPKLFSSEVLPELQKLLTLLLQKFWQKWQEEVLKDRSISIQNIVPRLKAMTWNMANRDTESSDRAAVIKLKLQNDAQFHSGELDVKFQFATNSLEMMLKAMHNMRDQFSTMRQTERLRFGGRKHEYARSLPRICSNFTFSRRAFAADEIHPIPFSRDHSTYRYHHEDDGVIPTNHHTDIASSSAHPMVLLSPSDFFVDLQDIVHSPSEETHFFSSADNVDVTNCSLNIADDETLDLMYFENDYV</sequence>
<dbReference type="PANTHER" id="PTHR15663">
    <property type="entry name" value="COMM DOMAIN-CONTAINING PROTEIN 9"/>
    <property type="match status" value="1"/>
</dbReference>
<gene>
    <name evidence="1" type="ORF">TSUD_394010</name>
</gene>
<dbReference type="AlphaFoldDB" id="A0A2Z6NWV7"/>
<dbReference type="Proteomes" id="UP000242715">
    <property type="component" value="Unassembled WGS sequence"/>
</dbReference>
<name>A0A2Z6NWV7_TRISU</name>
<accession>A0A2Z6NWV7</accession>
<dbReference type="InterPro" id="IPR037360">
    <property type="entry name" value="COMMD9"/>
</dbReference>